<feature type="compositionally biased region" description="Polar residues" evidence="2">
    <location>
        <begin position="18"/>
        <end position="54"/>
    </location>
</feature>
<dbReference type="PANTHER" id="PTHR11505">
    <property type="entry name" value="L1 TRANSPOSABLE ELEMENT-RELATED"/>
    <property type="match status" value="1"/>
</dbReference>
<dbReference type="InterPro" id="IPR004244">
    <property type="entry name" value="Transposase_22"/>
</dbReference>
<reference evidence="3 4" key="1">
    <citation type="submission" date="2020-10" db="EMBL/GenBank/DDBJ databases">
        <title>Pygocentrus nattereri (red-bellied piranha) genome, fPygNat1, primary haplotype.</title>
        <authorList>
            <person name="Myers G."/>
            <person name="Meyer A."/>
            <person name="Karagic N."/>
            <person name="Pippel M."/>
            <person name="Winkler S."/>
            <person name="Tracey A."/>
            <person name="Wood J."/>
            <person name="Formenti G."/>
            <person name="Howe K."/>
            <person name="Fedrigo O."/>
            <person name="Jarvis E.D."/>
        </authorList>
    </citation>
    <scope>NUCLEOTIDE SEQUENCE [LARGE SCALE GENOMIC DNA]</scope>
</reference>
<reference evidence="3" key="3">
    <citation type="submission" date="2025-09" db="UniProtKB">
        <authorList>
            <consortium name="Ensembl"/>
        </authorList>
    </citation>
    <scope>IDENTIFICATION</scope>
</reference>
<proteinExistence type="predicted"/>
<dbReference type="STRING" id="42514.ENSPNAP00000018228"/>
<evidence type="ECO:0000313" key="3">
    <source>
        <dbReference type="Ensembl" id="ENSPNAP00000018228.2"/>
    </source>
</evidence>
<feature type="compositionally biased region" description="Low complexity" evidence="2">
    <location>
        <begin position="57"/>
        <end position="68"/>
    </location>
</feature>
<sequence length="336" mass="35727">MSRNLRERSLLKTAPTVARSQSTLEQSLNAGASSGRQAKDSTGSRAHTAGSPSHDTAAPSERPSSPAANTMADSADAPPWFLSAIESLKSSLLSENTVALSSALQPIADTLDSIKQTLESHSGSIKALEASTSDHSDRIAQLENQCSSLTKENSALLDKLDDLENRSRHSNLRAIGIPEKMEGADPTKFMTDLLLEAFGSDYFHHQPVLERAHRLGQSAAAGGTDSNKSRPFIMLFHSFQDKERVLRRSREGVSFRGHTFAGVMAHLISTYGRHGGVVGIAVASQRGGPGFDSPAGRPGSSLCGVCMFSPCLRGFPPGSPVSSHSPKTCSQANWTC</sequence>
<organism evidence="3 4">
    <name type="scientific">Pygocentrus nattereri</name>
    <name type="common">Red-bellied piranha</name>
    <dbReference type="NCBI Taxonomy" id="42514"/>
    <lineage>
        <taxon>Eukaryota</taxon>
        <taxon>Metazoa</taxon>
        <taxon>Chordata</taxon>
        <taxon>Craniata</taxon>
        <taxon>Vertebrata</taxon>
        <taxon>Euteleostomi</taxon>
        <taxon>Actinopterygii</taxon>
        <taxon>Neopterygii</taxon>
        <taxon>Teleostei</taxon>
        <taxon>Ostariophysi</taxon>
        <taxon>Characiformes</taxon>
        <taxon>Characoidei</taxon>
        <taxon>Pygocentrus</taxon>
    </lineage>
</organism>
<dbReference type="AlphaFoldDB" id="A0A3B4D421"/>
<dbReference type="CDD" id="cd14686">
    <property type="entry name" value="bZIP"/>
    <property type="match status" value="1"/>
</dbReference>
<feature type="compositionally biased region" description="Basic and acidic residues" evidence="2">
    <location>
        <begin position="1"/>
        <end position="10"/>
    </location>
</feature>
<dbReference type="GeneTree" id="ENSGT01150000287143"/>
<feature type="coiled-coil region" evidence="1">
    <location>
        <begin position="125"/>
        <end position="166"/>
    </location>
</feature>
<accession>A0A3B4D421</accession>
<keyword evidence="4" id="KW-1185">Reference proteome</keyword>
<dbReference type="Gene3D" id="1.20.5.340">
    <property type="match status" value="1"/>
</dbReference>
<name>A0A3B4D421_PYGNA</name>
<dbReference type="Ensembl" id="ENSPNAT00000027337.2">
    <property type="protein sequence ID" value="ENSPNAP00000018228.2"/>
    <property type="gene ID" value="ENSPNAG00000024592.2"/>
</dbReference>
<keyword evidence="1" id="KW-0175">Coiled coil</keyword>
<evidence type="ECO:0000256" key="1">
    <source>
        <dbReference type="SAM" id="Coils"/>
    </source>
</evidence>
<protein>
    <submittedName>
        <fullName evidence="3">Uncharacterized protein</fullName>
    </submittedName>
</protein>
<reference evidence="3" key="2">
    <citation type="submission" date="2025-08" db="UniProtKB">
        <authorList>
            <consortium name="Ensembl"/>
        </authorList>
    </citation>
    <scope>IDENTIFICATION</scope>
</reference>
<evidence type="ECO:0000313" key="4">
    <source>
        <dbReference type="Proteomes" id="UP001501920"/>
    </source>
</evidence>
<feature type="region of interest" description="Disordered" evidence="2">
    <location>
        <begin position="1"/>
        <end position="73"/>
    </location>
</feature>
<evidence type="ECO:0000256" key="2">
    <source>
        <dbReference type="SAM" id="MobiDB-lite"/>
    </source>
</evidence>
<dbReference type="Gene3D" id="3.30.70.1820">
    <property type="entry name" value="L1 transposable element, RRM domain"/>
    <property type="match status" value="1"/>
</dbReference>
<dbReference type="Proteomes" id="UP001501920">
    <property type="component" value="Chromosome 21"/>
</dbReference>